<dbReference type="PANTHER" id="PTHR42794:SF1">
    <property type="entry name" value="HEMIN IMPORT ATP-BINDING PROTEIN HMUV"/>
    <property type="match status" value="1"/>
</dbReference>
<evidence type="ECO:0000256" key="3">
    <source>
        <dbReference type="ARBA" id="ARBA00022741"/>
    </source>
</evidence>
<reference evidence="8" key="1">
    <citation type="submission" date="2016-04" db="EMBL/GenBank/DDBJ databases">
        <authorList>
            <person name="Evans L.H."/>
            <person name="Alamgir A."/>
            <person name="Owens N."/>
            <person name="Weber N.D."/>
            <person name="Virtaneva K."/>
            <person name="Barbian K."/>
            <person name="Babar A."/>
            <person name="Rosenke K."/>
        </authorList>
    </citation>
    <scope>NUCLEOTIDE SEQUENCE</scope>
    <source>
        <strain evidence="8">86</strain>
    </source>
</reference>
<gene>
    <name evidence="8" type="primary">hmuV</name>
    <name evidence="8" type="ORF">KL86APRO_30470</name>
</gene>
<dbReference type="InterPro" id="IPR003439">
    <property type="entry name" value="ABC_transporter-like_ATP-bd"/>
</dbReference>
<dbReference type="CDD" id="cd03214">
    <property type="entry name" value="ABC_Iron-Siderophores_B12_Hemin"/>
    <property type="match status" value="1"/>
</dbReference>
<evidence type="ECO:0000256" key="6">
    <source>
        <dbReference type="ARBA" id="ARBA00037066"/>
    </source>
</evidence>
<dbReference type="SMART" id="SM00382">
    <property type="entry name" value="AAA"/>
    <property type="match status" value="1"/>
</dbReference>
<dbReference type="InterPro" id="IPR027417">
    <property type="entry name" value="P-loop_NTPase"/>
</dbReference>
<evidence type="ECO:0000256" key="5">
    <source>
        <dbReference type="ARBA" id="ARBA00022967"/>
    </source>
</evidence>
<keyword evidence="2" id="KW-0813">Transport</keyword>
<keyword evidence="5" id="KW-1278">Translocase</keyword>
<dbReference type="EC" id="3.6.3.-" evidence="8"/>
<dbReference type="SUPFAM" id="SSF52540">
    <property type="entry name" value="P-loop containing nucleoside triphosphate hydrolases"/>
    <property type="match status" value="1"/>
</dbReference>
<sequence>MSGYAIRGLTVTRGDRAVLDRLDLDLSGPGVVGLIGPNGAGKTTLLKALLGFLPATAGEVAFDGRRLADWNRAALACRVGYLAQGAPCAWPMAVADVVDLGRTPHRRAHGARRAADAAAVAAAMAATGVSHLAARSALDLSGGERVRVMLARALAGEPEMLLADEPVAGLDPHYQLQVMEVLRRLADAGRAVVVVLHDLTLAARFCDRVVVLDSGRVAADGRSEEVLTPDVLAEVFGVTVHVGRHADDLYVLPWGLSPPRRAAE</sequence>
<comment type="function">
    <text evidence="6">Part of the ABC transporter complex HmuTUV involved in hemin import. Responsible for energy coupling to the transport system.</text>
</comment>
<accession>A0A212KMT1</accession>
<evidence type="ECO:0000256" key="4">
    <source>
        <dbReference type="ARBA" id="ARBA00022840"/>
    </source>
</evidence>
<dbReference type="GO" id="GO:0005524">
    <property type="term" value="F:ATP binding"/>
    <property type="evidence" value="ECO:0007669"/>
    <property type="project" value="UniProtKB-KW"/>
</dbReference>
<dbReference type="PROSITE" id="PS00211">
    <property type="entry name" value="ABC_TRANSPORTER_1"/>
    <property type="match status" value="1"/>
</dbReference>
<dbReference type="AlphaFoldDB" id="A0A212KMT1"/>
<keyword evidence="4 8" id="KW-0067">ATP-binding</keyword>
<evidence type="ECO:0000313" key="8">
    <source>
        <dbReference type="EMBL" id="SBW12979.1"/>
    </source>
</evidence>
<dbReference type="Pfam" id="PF00005">
    <property type="entry name" value="ABC_tran"/>
    <property type="match status" value="1"/>
</dbReference>
<evidence type="ECO:0000256" key="1">
    <source>
        <dbReference type="ARBA" id="ARBA00005417"/>
    </source>
</evidence>
<dbReference type="PANTHER" id="PTHR42794">
    <property type="entry name" value="HEMIN IMPORT ATP-BINDING PROTEIN HMUV"/>
    <property type="match status" value="1"/>
</dbReference>
<comment type="similarity">
    <text evidence="1">Belongs to the ABC transporter superfamily.</text>
</comment>
<dbReference type="Gene3D" id="3.40.50.300">
    <property type="entry name" value="P-loop containing nucleotide triphosphate hydrolases"/>
    <property type="match status" value="1"/>
</dbReference>
<dbReference type="InterPro" id="IPR017871">
    <property type="entry name" value="ABC_transporter-like_CS"/>
</dbReference>
<name>A0A212KMT1_9PROT</name>
<feature type="domain" description="ABC transporter" evidence="7">
    <location>
        <begin position="4"/>
        <end position="239"/>
    </location>
</feature>
<evidence type="ECO:0000256" key="2">
    <source>
        <dbReference type="ARBA" id="ARBA00022448"/>
    </source>
</evidence>
<protein>
    <submittedName>
        <fullName evidence="8">Hemin import ATP-binding protein HmuV</fullName>
        <ecNumber evidence="8">3.6.3.-</ecNumber>
    </submittedName>
</protein>
<dbReference type="FunFam" id="3.40.50.300:FF:000134">
    <property type="entry name" value="Iron-enterobactin ABC transporter ATP-binding protein"/>
    <property type="match status" value="1"/>
</dbReference>
<dbReference type="InterPro" id="IPR003593">
    <property type="entry name" value="AAA+_ATPase"/>
</dbReference>
<keyword evidence="3" id="KW-0547">Nucleotide-binding</keyword>
<dbReference type="GO" id="GO:0016887">
    <property type="term" value="F:ATP hydrolysis activity"/>
    <property type="evidence" value="ECO:0007669"/>
    <property type="project" value="InterPro"/>
</dbReference>
<evidence type="ECO:0000259" key="7">
    <source>
        <dbReference type="PROSITE" id="PS50893"/>
    </source>
</evidence>
<proteinExistence type="inferred from homology"/>
<dbReference type="EMBL" id="FLUO01000003">
    <property type="protein sequence ID" value="SBW12979.1"/>
    <property type="molecule type" value="Genomic_DNA"/>
</dbReference>
<organism evidence="8">
    <name type="scientific">uncultured Alphaproteobacteria bacterium</name>
    <dbReference type="NCBI Taxonomy" id="91750"/>
    <lineage>
        <taxon>Bacteria</taxon>
        <taxon>Pseudomonadati</taxon>
        <taxon>Pseudomonadota</taxon>
        <taxon>Alphaproteobacteria</taxon>
        <taxon>environmental samples</taxon>
    </lineage>
</organism>
<keyword evidence="8" id="KW-0378">Hydrolase</keyword>
<dbReference type="PROSITE" id="PS50893">
    <property type="entry name" value="ABC_TRANSPORTER_2"/>
    <property type="match status" value="1"/>
</dbReference>